<evidence type="ECO:0000256" key="8">
    <source>
        <dbReference type="ARBA" id="ARBA00023136"/>
    </source>
</evidence>
<feature type="domain" description="FtsX extracellular" evidence="13">
    <location>
        <begin position="58"/>
        <end position="156"/>
    </location>
</feature>
<keyword evidence="9 10" id="KW-0131">Cell cycle</keyword>
<accession>A0A6N6N2I5</accession>
<organism evidence="14 15">
    <name type="scientific">Pseudodesulfovibrio senegalensis</name>
    <dbReference type="NCBI Taxonomy" id="1721087"/>
    <lineage>
        <taxon>Bacteria</taxon>
        <taxon>Pseudomonadati</taxon>
        <taxon>Thermodesulfobacteriota</taxon>
        <taxon>Desulfovibrionia</taxon>
        <taxon>Desulfovibrionales</taxon>
        <taxon>Desulfovibrionaceae</taxon>
    </lineage>
</organism>
<evidence type="ECO:0000256" key="11">
    <source>
        <dbReference type="SAM" id="Phobius"/>
    </source>
</evidence>
<dbReference type="GO" id="GO:0032153">
    <property type="term" value="C:cell division site"/>
    <property type="evidence" value="ECO:0007669"/>
    <property type="project" value="TreeGrafter"/>
</dbReference>
<keyword evidence="7 11" id="KW-1133">Transmembrane helix</keyword>
<dbReference type="PANTHER" id="PTHR47755:SF1">
    <property type="entry name" value="CELL DIVISION PROTEIN FTSX"/>
    <property type="match status" value="1"/>
</dbReference>
<keyword evidence="4 10" id="KW-1003">Cell membrane</keyword>
<evidence type="ECO:0000256" key="3">
    <source>
        <dbReference type="ARBA" id="ARBA00021907"/>
    </source>
</evidence>
<dbReference type="PIRSF" id="PIRSF003097">
    <property type="entry name" value="FtsX"/>
    <property type="match status" value="1"/>
</dbReference>
<keyword evidence="15" id="KW-1185">Reference proteome</keyword>
<dbReference type="InterPro" id="IPR004513">
    <property type="entry name" value="FtsX"/>
</dbReference>
<dbReference type="RefSeq" id="WP_151150879.1">
    <property type="nucleotide sequence ID" value="NZ_WAIE01000003.1"/>
</dbReference>
<keyword evidence="5 10" id="KW-0132">Cell division</keyword>
<evidence type="ECO:0000313" key="14">
    <source>
        <dbReference type="EMBL" id="KAB1441787.1"/>
    </source>
</evidence>
<dbReference type="AlphaFoldDB" id="A0A6N6N2I5"/>
<gene>
    <name evidence="14" type="ORF">F8A88_09360</name>
</gene>
<feature type="domain" description="ABC3 transporter permease C-terminal" evidence="12">
    <location>
        <begin position="181"/>
        <end position="290"/>
    </location>
</feature>
<evidence type="ECO:0000256" key="2">
    <source>
        <dbReference type="ARBA" id="ARBA00007379"/>
    </source>
</evidence>
<evidence type="ECO:0000313" key="15">
    <source>
        <dbReference type="Proteomes" id="UP000438699"/>
    </source>
</evidence>
<dbReference type="EMBL" id="WAIE01000003">
    <property type="protein sequence ID" value="KAB1441787.1"/>
    <property type="molecule type" value="Genomic_DNA"/>
</dbReference>
<dbReference type="Pfam" id="PF02687">
    <property type="entry name" value="FtsX"/>
    <property type="match status" value="1"/>
</dbReference>
<comment type="subcellular location">
    <subcellularLocation>
        <location evidence="1">Cell membrane</location>
        <topology evidence="1">Multi-pass membrane protein</topology>
    </subcellularLocation>
</comment>
<dbReference type="Proteomes" id="UP000438699">
    <property type="component" value="Unassembled WGS sequence"/>
</dbReference>
<name>A0A6N6N2I5_9BACT</name>
<protein>
    <recommendedName>
        <fullName evidence="3 10">Cell division protein FtsX</fullName>
    </recommendedName>
</protein>
<evidence type="ECO:0000256" key="6">
    <source>
        <dbReference type="ARBA" id="ARBA00022692"/>
    </source>
</evidence>
<evidence type="ECO:0000256" key="9">
    <source>
        <dbReference type="ARBA" id="ARBA00023306"/>
    </source>
</evidence>
<feature type="transmembrane region" description="Helical" evidence="11">
    <location>
        <begin position="222"/>
        <end position="243"/>
    </location>
</feature>
<evidence type="ECO:0000256" key="1">
    <source>
        <dbReference type="ARBA" id="ARBA00004651"/>
    </source>
</evidence>
<proteinExistence type="inferred from homology"/>
<evidence type="ECO:0000256" key="5">
    <source>
        <dbReference type="ARBA" id="ARBA00022618"/>
    </source>
</evidence>
<dbReference type="GO" id="GO:0005886">
    <property type="term" value="C:plasma membrane"/>
    <property type="evidence" value="ECO:0007669"/>
    <property type="project" value="UniProtKB-SubCell"/>
</dbReference>
<comment type="caution">
    <text evidence="14">The sequence shown here is derived from an EMBL/GenBank/DDBJ whole genome shotgun (WGS) entry which is preliminary data.</text>
</comment>
<reference evidence="14 15" key="1">
    <citation type="journal article" date="2017" name="Int. J. Syst. Evol. Microbiol.">
        <title>Desulfovibrio senegalensis sp. nov., a mesophilic sulfate reducer isolated from marine sediment.</title>
        <authorList>
            <person name="Thioye A."/>
            <person name="Gam Z.B.A."/>
            <person name="Mbengue M."/>
            <person name="Cayol J.L."/>
            <person name="Joseph-Bartoli M."/>
            <person name="Toure-Kane C."/>
            <person name="Labat M."/>
        </authorList>
    </citation>
    <scope>NUCLEOTIDE SEQUENCE [LARGE SCALE GENOMIC DNA]</scope>
    <source>
        <strain evidence="14 15">DSM 101509</strain>
    </source>
</reference>
<keyword evidence="6 11" id="KW-0812">Transmembrane</keyword>
<feature type="transmembrane region" description="Helical" evidence="11">
    <location>
        <begin position="20"/>
        <end position="44"/>
    </location>
</feature>
<dbReference type="OrthoDB" id="9813411at2"/>
<dbReference type="GO" id="GO:0051301">
    <property type="term" value="P:cell division"/>
    <property type="evidence" value="ECO:0007669"/>
    <property type="project" value="UniProtKB-KW"/>
</dbReference>
<keyword evidence="8 10" id="KW-0472">Membrane</keyword>
<feature type="transmembrane region" description="Helical" evidence="11">
    <location>
        <begin position="270"/>
        <end position="290"/>
    </location>
</feature>
<evidence type="ECO:0000256" key="10">
    <source>
        <dbReference type="PIRNR" id="PIRNR003097"/>
    </source>
</evidence>
<sequence>MLGQFFRLTGRGLGDIVVHPWANLLTLVAVAMVSLLAGFVLLGLHNVNMQLMKSRGQVQFQIYWKTDADPQLIEEQWESVGAMKHLVDIKGFTPQDALLELADSLGEAGDFSWLKENNPLPFSALASFAVPPQSQQKGWAAELLTRLKSMPGVDKVHYSPLQEDLAHGWTLISQAVIWPVIGFLGLVVAMVVGNTMRLSLLTRCDEIEILALVGAKPWYIRWPLITGGMVLGFTGSMAGLGLLKLAQNALADILNIPPLFIHIQFMPMEYCAALVGGVTLVAILSSFVAAR</sequence>
<dbReference type="InterPro" id="IPR040690">
    <property type="entry name" value="FtsX_ECD"/>
</dbReference>
<evidence type="ECO:0000259" key="13">
    <source>
        <dbReference type="Pfam" id="PF18075"/>
    </source>
</evidence>
<dbReference type="PANTHER" id="PTHR47755">
    <property type="entry name" value="CELL DIVISION PROTEIN FTSX"/>
    <property type="match status" value="1"/>
</dbReference>
<dbReference type="InterPro" id="IPR003838">
    <property type="entry name" value="ABC3_permease_C"/>
</dbReference>
<evidence type="ECO:0000256" key="7">
    <source>
        <dbReference type="ARBA" id="ARBA00022989"/>
    </source>
</evidence>
<feature type="transmembrane region" description="Helical" evidence="11">
    <location>
        <begin position="175"/>
        <end position="193"/>
    </location>
</feature>
<evidence type="ECO:0000256" key="4">
    <source>
        <dbReference type="ARBA" id="ARBA00022475"/>
    </source>
</evidence>
<comment type="similarity">
    <text evidence="2 10">Belongs to the ABC-4 integral membrane protein family. FtsX subfamily.</text>
</comment>
<dbReference type="Pfam" id="PF18075">
    <property type="entry name" value="FtsX_ECD"/>
    <property type="match status" value="1"/>
</dbReference>
<evidence type="ECO:0000259" key="12">
    <source>
        <dbReference type="Pfam" id="PF02687"/>
    </source>
</evidence>